<evidence type="ECO:0000313" key="12">
    <source>
        <dbReference type="EMBL" id="SHN56633.1"/>
    </source>
</evidence>
<keyword evidence="13" id="KW-1185">Reference proteome</keyword>
<keyword evidence="4 10" id="KW-0812">Transmembrane</keyword>
<feature type="transmembrane region" description="Helical" evidence="10">
    <location>
        <begin position="218"/>
        <end position="240"/>
    </location>
</feature>
<dbReference type="Gene3D" id="1.10.3370.10">
    <property type="entry name" value="SecY subunit domain"/>
    <property type="match status" value="1"/>
</dbReference>
<feature type="transmembrane region" description="Helical" evidence="10">
    <location>
        <begin position="20"/>
        <end position="38"/>
    </location>
</feature>
<feature type="transmembrane region" description="Helical" evidence="10">
    <location>
        <begin position="75"/>
        <end position="99"/>
    </location>
</feature>
<keyword evidence="3 10" id="KW-0813">Transport</keyword>
<comment type="subcellular location">
    <subcellularLocation>
        <location evidence="10">Cell membrane</location>
        <topology evidence="10">Multi-pass membrane protein</topology>
    </subcellularLocation>
    <subcellularLocation>
        <location evidence="1">Membrane</location>
        <topology evidence="1">Multi-pass membrane protein</topology>
    </subcellularLocation>
</comment>
<dbReference type="Pfam" id="PF00344">
    <property type="entry name" value="SecY"/>
    <property type="match status" value="1"/>
</dbReference>
<accession>A0A1M7SDU1</accession>
<feature type="transmembrane region" description="Helical" evidence="10">
    <location>
        <begin position="275"/>
        <end position="294"/>
    </location>
</feature>
<feature type="transmembrane region" description="Helical" evidence="10">
    <location>
        <begin position="375"/>
        <end position="394"/>
    </location>
</feature>
<dbReference type="RefSeq" id="WP_072696506.1">
    <property type="nucleotide sequence ID" value="NZ_FRDI01000003.1"/>
</dbReference>
<comment type="function">
    <text evidence="10">The central subunit of the protein translocation channel SecYEG. Consists of two halves formed by TMs 1-5 and 6-10. These two domains form a lateral gate at the front which open onto the bilayer between TMs 2 and 7, and are clamped together by SecE at the back. The channel is closed by both a pore ring composed of hydrophobic SecY resides and a short helix (helix 2A) on the extracellular side of the membrane which forms a plug. The plug probably moves laterally to allow the channel to open. The ring and the pore may move independently.</text>
</comment>
<dbReference type="PROSITE" id="PS00756">
    <property type="entry name" value="SECY_2"/>
    <property type="match status" value="1"/>
</dbReference>
<evidence type="ECO:0000256" key="6">
    <source>
        <dbReference type="ARBA" id="ARBA00022989"/>
    </source>
</evidence>
<dbReference type="InterPro" id="IPR023201">
    <property type="entry name" value="SecY_dom_sf"/>
</dbReference>
<dbReference type="InterPro" id="IPR030659">
    <property type="entry name" value="SecY_CS"/>
</dbReference>
<evidence type="ECO:0000256" key="5">
    <source>
        <dbReference type="ARBA" id="ARBA00022927"/>
    </source>
</evidence>
<evidence type="ECO:0000256" key="3">
    <source>
        <dbReference type="ARBA" id="ARBA00022448"/>
    </source>
</evidence>
<dbReference type="OrthoDB" id="9809248at2"/>
<evidence type="ECO:0000256" key="8">
    <source>
        <dbReference type="ARBA" id="ARBA00023136"/>
    </source>
</evidence>
<feature type="transmembrane region" description="Helical" evidence="10">
    <location>
        <begin position="400"/>
        <end position="417"/>
    </location>
</feature>
<dbReference type="AlphaFoldDB" id="A0A1M7SDU1"/>
<dbReference type="GO" id="GO:0006605">
    <property type="term" value="P:protein targeting"/>
    <property type="evidence" value="ECO:0007669"/>
    <property type="project" value="UniProtKB-UniRule"/>
</dbReference>
<keyword evidence="6 10" id="KW-1133">Transmembrane helix</keyword>
<dbReference type="InterPro" id="IPR002208">
    <property type="entry name" value="SecY/SEC61-alpha"/>
</dbReference>
<dbReference type="PANTHER" id="PTHR10906">
    <property type="entry name" value="SECY/SEC61-ALPHA FAMILY MEMBER"/>
    <property type="match status" value="1"/>
</dbReference>
<dbReference type="Proteomes" id="UP000186469">
    <property type="component" value="Unassembled WGS sequence"/>
</dbReference>
<keyword evidence="5 10" id="KW-0653">Protein transport</keyword>
<comment type="subunit">
    <text evidence="10">Component of the Sec protein translocase complex. Heterotrimer consisting of SecY, SecE and SecG subunits. The heterotrimers can form oligomers, although 1 heterotrimer is thought to be able to translocate proteins. Interacts with the ribosome. Interacts with SecDF, and other proteins may be involved. Interacts with SecA.</text>
</comment>
<dbReference type="GO" id="GO:0043952">
    <property type="term" value="P:protein transport by the Sec complex"/>
    <property type="evidence" value="ECO:0007669"/>
    <property type="project" value="UniProtKB-UniRule"/>
</dbReference>
<feature type="transmembrane region" description="Helical" evidence="10">
    <location>
        <begin position="120"/>
        <end position="138"/>
    </location>
</feature>
<evidence type="ECO:0000256" key="4">
    <source>
        <dbReference type="ARBA" id="ARBA00022692"/>
    </source>
</evidence>
<feature type="transmembrane region" description="Helical" evidence="10">
    <location>
        <begin position="158"/>
        <end position="177"/>
    </location>
</feature>
<dbReference type="HAMAP" id="MF_01465">
    <property type="entry name" value="SecY"/>
    <property type="match status" value="1"/>
</dbReference>
<name>A0A1M7SDU1_9BACT</name>
<dbReference type="GO" id="GO:0065002">
    <property type="term" value="P:intracellular protein transmembrane transport"/>
    <property type="evidence" value="ECO:0007669"/>
    <property type="project" value="UniProtKB-UniRule"/>
</dbReference>
<dbReference type="GO" id="GO:0005886">
    <property type="term" value="C:plasma membrane"/>
    <property type="evidence" value="ECO:0007669"/>
    <property type="project" value="UniProtKB-SubCell"/>
</dbReference>
<reference evidence="12 13" key="1">
    <citation type="submission" date="2016-12" db="EMBL/GenBank/DDBJ databases">
        <authorList>
            <person name="Song W.-J."/>
            <person name="Kurnit D.M."/>
        </authorList>
    </citation>
    <scope>NUCLEOTIDE SEQUENCE [LARGE SCALE GENOMIC DNA]</scope>
    <source>
        <strain evidence="12 13">DSM 11393</strain>
    </source>
</reference>
<dbReference type="PRINTS" id="PR00303">
    <property type="entry name" value="SECYTRNLCASE"/>
</dbReference>
<evidence type="ECO:0000313" key="13">
    <source>
        <dbReference type="Proteomes" id="UP000186469"/>
    </source>
</evidence>
<dbReference type="SUPFAM" id="SSF103491">
    <property type="entry name" value="Preprotein translocase SecY subunit"/>
    <property type="match status" value="1"/>
</dbReference>
<organism evidence="12 13">
    <name type="scientific">Desulfovibrio litoralis DSM 11393</name>
    <dbReference type="NCBI Taxonomy" id="1121455"/>
    <lineage>
        <taxon>Bacteria</taxon>
        <taxon>Pseudomonadati</taxon>
        <taxon>Thermodesulfobacteriota</taxon>
        <taxon>Desulfovibrionia</taxon>
        <taxon>Desulfovibrionales</taxon>
        <taxon>Desulfovibrionaceae</taxon>
        <taxon>Desulfovibrio</taxon>
    </lineage>
</organism>
<sequence length="441" mass="48186">MSNPGTDKFGKQQSELLSKILWTLGLLAVYRIGIHVPVPGVNIEALKLVFEEAARSTSNLVGMIDMFSGGALSQLPIFALGVMPYISASIIMQLLQVIFPDLKRMAKEEGAAGRKKITQYTRYGTVFITALQGLGLAITLEGMQTGTAVPVIMDPGWSFRLITVITLIAGTSFLMWLGEQITEKGIGNGISLIIFSGIVAGIPRAITNSVSQFSAGDMSILIPVVVLIIMAVVLIFIVFVERGQRRIPIHYAKRQIGRKIVGGQSTHLPLRINTAGVIPPIFASSLLIFPATIASISSNEWVKNIGAYIAPDTLIYNIAFIVLVVLFCFFYTAIIFDPKDIAENLKKQGGFVPGIRPGVNTAEYINRVLLRITPWGAAYICLVCLLPLILRIYFNLPFQYGGTSLLILVGVAMDFMSQVQSHMISTQYESLLGKTKLKPRY</sequence>
<keyword evidence="7 10" id="KW-0811">Translocation</keyword>
<evidence type="ECO:0000256" key="11">
    <source>
        <dbReference type="RuleBase" id="RU004349"/>
    </source>
</evidence>
<keyword evidence="10" id="KW-1003">Cell membrane</keyword>
<dbReference type="PIRSF" id="PIRSF004557">
    <property type="entry name" value="SecY"/>
    <property type="match status" value="1"/>
</dbReference>
<comment type="similarity">
    <text evidence="2 10 11">Belongs to the SecY/SEC61-alpha family.</text>
</comment>
<evidence type="ECO:0000256" key="10">
    <source>
        <dbReference type="HAMAP-Rule" id="MF_01465"/>
    </source>
</evidence>
<dbReference type="NCBIfam" id="TIGR00967">
    <property type="entry name" value="3a0501s007"/>
    <property type="match status" value="1"/>
</dbReference>
<feature type="transmembrane region" description="Helical" evidence="10">
    <location>
        <begin position="314"/>
        <end position="336"/>
    </location>
</feature>
<dbReference type="FunFam" id="1.10.3370.10:FF:000001">
    <property type="entry name" value="Preprotein translocase subunit SecY"/>
    <property type="match status" value="1"/>
</dbReference>
<evidence type="ECO:0000256" key="7">
    <source>
        <dbReference type="ARBA" id="ARBA00023010"/>
    </source>
</evidence>
<keyword evidence="8 10" id="KW-0472">Membrane</keyword>
<proteinExistence type="inferred from homology"/>
<evidence type="ECO:0000256" key="2">
    <source>
        <dbReference type="ARBA" id="ARBA00005751"/>
    </source>
</evidence>
<dbReference type="STRING" id="1121455.SAMN02745728_00818"/>
<evidence type="ECO:0000256" key="1">
    <source>
        <dbReference type="ARBA" id="ARBA00004141"/>
    </source>
</evidence>
<dbReference type="EMBL" id="FRDI01000003">
    <property type="protein sequence ID" value="SHN56633.1"/>
    <property type="molecule type" value="Genomic_DNA"/>
</dbReference>
<gene>
    <name evidence="10" type="primary">secY</name>
    <name evidence="12" type="ORF">SAMN02745728_00818</name>
</gene>
<feature type="transmembrane region" description="Helical" evidence="10">
    <location>
        <begin position="189"/>
        <end position="206"/>
    </location>
</feature>
<protein>
    <recommendedName>
        <fullName evidence="9 10">Protein translocase subunit SecY</fullName>
    </recommendedName>
</protein>
<dbReference type="InterPro" id="IPR026593">
    <property type="entry name" value="SecY"/>
</dbReference>
<evidence type="ECO:0000256" key="9">
    <source>
        <dbReference type="ARBA" id="ARBA00039733"/>
    </source>
</evidence>